<accession>A0A842HBR1</accession>
<name>A0A842HBR1_9BACT</name>
<reference evidence="1 2" key="1">
    <citation type="submission" date="2020-07" db="EMBL/GenBank/DDBJ databases">
        <authorList>
            <person name="Feng X."/>
        </authorList>
    </citation>
    <scope>NUCLEOTIDE SEQUENCE [LARGE SCALE GENOMIC DNA]</scope>
    <source>
        <strain evidence="1 2">JCM31066</strain>
    </source>
</reference>
<dbReference type="EMBL" id="JACHVB010000013">
    <property type="protein sequence ID" value="MBC2593508.1"/>
    <property type="molecule type" value="Genomic_DNA"/>
</dbReference>
<comment type="caution">
    <text evidence="1">The sequence shown here is derived from an EMBL/GenBank/DDBJ whole genome shotgun (WGS) entry which is preliminary data.</text>
</comment>
<organism evidence="1 2">
    <name type="scientific">Ruficoccus amylovorans</name>
    <dbReference type="NCBI Taxonomy" id="1804625"/>
    <lineage>
        <taxon>Bacteria</taxon>
        <taxon>Pseudomonadati</taxon>
        <taxon>Verrucomicrobiota</taxon>
        <taxon>Opitutia</taxon>
        <taxon>Puniceicoccales</taxon>
        <taxon>Cerasicoccaceae</taxon>
        <taxon>Ruficoccus</taxon>
    </lineage>
</organism>
<dbReference type="AlphaFoldDB" id="A0A842HBR1"/>
<evidence type="ECO:0000313" key="2">
    <source>
        <dbReference type="Proteomes" id="UP000546464"/>
    </source>
</evidence>
<proteinExistence type="predicted"/>
<gene>
    <name evidence="1" type="ORF">H5P28_04460</name>
</gene>
<evidence type="ECO:0000313" key="1">
    <source>
        <dbReference type="EMBL" id="MBC2593508.1"/>
    </source>
</evidence>
<sequence>MSVSEERSLITFEDFLARTMGSEIEAGFVEFLSLWRSSEGVQLLIRQFVENAGGTSASGVGGGAVSSPEEEYLAHERSAIFATEVEERLSQSYGGLTRKELLIFLERYKSGNRDLGVYLLVRAWKKSMAGENASNDPRLRQLTLDYLGRAIAENRTDFFQQIKDTLTFLQKEEFHANGQWNHDPGQWWQFHLLLYVPEHPKDKYPMREFVRYFEAEVGATAMPTLKTLRHFCRSVGITLDSSPGAPRKTERKGKK</sequence>
<dbReference type="RefSeq" id="WP_185674509.1">
    <property type="nucleotide sequence ID" value="NZ_JACHVB010000013.1"/>
</dbReference>
<keyword evidence="2" id="KW-1185">Reference proteome</keyword>
<protein>
    <submittedName>
        <fullName evidence="1">Uncharacterized protein</fullName>
    </submittedName>
</protein>
<dbReference type="Proteomes" id="UP000546464">
    <property type="component" value="Unassembled WGS sequence"/>
</dbReference>